<comment type="caution">
    <text evidence="1">The sequence shown here is derived from an EMBL/GenBank/DDBJ whole genome shotgun (WGS) entry which is preliminary data.</text>
</comment>
<evidence type="ECO:0000313" key="2">
    <source>
        <dbReference type="Proteomes" id="UP000655044"/>
    </source>
</evidence>
<sequence>MRLLRSARRLCGVYTRDDPVEIARVRSAGGVDVHADAVACVTTETYTRRPPVETRGWHHVVEVGYRSPGGEIVLSDPMGGSTLPDPALRGRGGDYRIRVHHAWLPSGAQRLLIMTYPGRGDDVIVHRRGTVP</sequence>
<proteinExistence type="predicted"/>
<dbReference type="Proteomes" id="UP000655044">
    <property type="component" value="Unassembled WGS sequence"/>
</dbReference>
<protein>
    <submittedName>
        <fullName evidence="1">Uncharacterized protein</fullName>
    </submittedName>
</protein>
<gene>
    <name evidence="1" type="ORF">Pro02_40690</name>
</gene>
<accession>A0A8J3RZ49</accession>
<dbReference type="EMBL" id="BOOI01000038">
    <property type="protein sequence ID" value="GIH85661.1"/>
    <property type="molecule type" value="Genomic_DNA"/>
</dbReference>
<evidence type="ECO:0000313" key="1">
    <source>
        <dbReference type="EMBL" id="GIH85661.1"/>
    </source>
</evidence>
<dbReference type="RefSeq" id="WP_189242695.1">
    <property type="nucleotide sequence ID" value="NZ_BMQP01000020.1"/>
</dbReference>
<dbReference type="AlphaFoldDB" id="A0A8J3RZ49"/>
<name>A0A8J3RZ49_PLARO</name>
<keyword evidence="2" id="KW-1185">Reference proteome</keyword>
<reference evidence="1" key="1">
    <citation type="submission" date="2021-01" db="EMBL/GenBank/DDBJ databases">
        <title>Whole genome shotgun sequence of Planobispora rosea NBRC 15558.</title>
        <authorList>
            <person name="Komaki H."/>
            <person name="Tamura T."/>
        </authorList>
    </citation>
    <scope>NUCLEOTIDE SEQUENCE</scope>
    <source>
        <strain evidence="1">NBRC 15558</strain>
    </source>
</reference>
<organism evidence="1 2">
    <name type="scientific">Planobispora rosea</name>
    <dbReference type="NCBI Taxonomy" id="35762"/>
    <lineage>
        <taxon>Bacteria</taxon>
        <taxon>Bacillati</taxon>
        <taxon>Actinomycetota</taxon>
        <taxon>Actinomycetes</taxon>
        <taxon>Streptosporangiales</taxon>
        <taxon>Streptosporangiaceae</taxon>
        <taxon>Planobispora</taxon>
    </lineage>
</organism>